<dbReference type="Gene3D" id="1.10.10.60">
    <property type="entry name" value="Homeodomain-like"/>
    <property type="match status" value="2"/>
</dbReference>
<dbReference type="RefSeq" id="WP_265726790.1">
    <property type="nucleotide sequence ID" value="NZ_JAOSLC020000003.1"/>
</dbReference>
<dbReference type="InterPro" id="IPR010499">
    <property type="entry name" value="AraC_E-bd"/>
</dbReference>
<name>A0ABT5SE26_9FLAO</name>
<keyword evidence="1" id="KW-0805">Transcription regulation</keyword>
<keyword evidence="6" id="KW-1185">Reference proteome</keyword>
<dbReference type="SUPFAM" id="SSF46689">
    <property type="entry name" value="Homeodomain-like"/>
    <property type="match status" value="2"/>
</dbReference>
<dbReference type="InterPro" id="IPR050908">
    <property type="entry name" value="SmbC-like"/>
</dbReference>
<accession>A0ABT5SE26</accession>
<protein>
    <submittedName>
        <fullName evidence="5">AraC family transcriptional regulator</fullName>
    </submittedName>
</protein>
<dbReference type="SUPFAM" id="SSF55136">
    <property type="entry name" value="Probable bacterial effector-binding domain"/>
    <property type="match status" value="1"/>
</dbReference>
<feature type="domain" description="HTH araC/xylS-type" evidence="4">
    <location>
        <begin position="12"/>
        <end position="110"/>
    </location>
</feature>
<evidence type="ECO:0000256" key="2">
    <source>
        <dbReference type="ARBA" id="ARBA00023125"/>
    </source>
</evidence>
<dbReference type="PANTHER" id="PTHR40055:SF1">
    <property type="entry name" value="TRANSCRIPTIONAL REGULATOR YGIV-RELATED"/>
    <property type="match status" value="1"/>
</dbReference>
<evidence type="ECO:0000256" key="1">
    <source>
        <dbReference type="ARBA" id="ARBA00023015"/>
    </source>
</evidence>
<keyword evidence="2" id="KW-0238">DNA-binding</keyword>
<dbReference type="InterPro" id="IPR009057">
    <property type="entry name" value="Homeodomain-like_sf"/>
</dbReference>
<dbReference type="InterPro" id="IPR020449">
    <property type="entry name" value="Tscrpt_reg_AraC-type_HTH"/>
</dbReference>
<dbReference type="InterPro" id="IPR018060">
    <property type="entry name" value="HTH_AraC"/>
</dbReference>
<dbReference type="Gene3D" id="3.20.80.10">
    <property type="entry name" value="Regulatory factor, effector binding domain"/>
    <property type="match status" value="1"/>
</dbReference>
<evidence type="ECO:0000313" key="6">
    <source>
        <dbReference type="Proteomes" id="UP001151478"/>
    </source>
</evidence>
<evidence type="ECO:0000256" key="3">
    <source>
        <dbReference type="ARBA" id="ARBA00023163"/>
    </source>
</evidence>
<dbReference type="Pfam" id="PF06445">
    <property type="entry name" value="GyrI-like"/>
    <property type="match status" value="1"/>
</dbReference>
<keyword evidence="3" id="KW-0804">Transcription</keyword>
<dbReference type="EMBL" id="JAOSLC020000003">
    <property type="protein sequence ID" value="MDD7915527.1"/>
    <property type="molecule type" value="Genomic_DNA"/>
</dbReference>
<organism evidence="5 6">
    <name type="scientific">Polaribacter ponticola</name>
    <dbReference type="NCBI Taxonomy" id="2978475"/>
    <lineage>
        <taxon>Bacteria</taxon>
        <taxon>Pseudomonadati</taxon>
        <taxon>Bacteroidota</taxon>
        <taxon>Flavobacteriia</taxon>
        <taxon>Flavobacteriales</taxon>
        <taxon>Flavobacteriaceae</taxon>
    </lineage>
</organism>
<dbReference type="InterPro" id="IPR029442">
    <property type="entry name" value="GyrI-like"/>
</dbReference>
<comment type="caution">
    <text evidence="5">The sequence shown here is derived from an EMBL/GenBank/DDBJ whole genome shotgun (WGS) entry which is preliminary data.</text>
</comment>
<dbReference type="Proteomes" id="UP001151478">
    <property type="component" value="Unassembled WGS sequence"/>
</dbReference>
<dbReference type="Pfam" id="PF12833">
    <property type="entry name" value="HTH_18"/>
    <property type="match status" value="1"/>
</dbReference>
<reference evidence="5" key="1">
    <citation type="submission" date="2023-02" db="EMBL/GenBank/DDBJ databases">
        <title>Polaribacter ponticola sp. nov., isolated from seawater.</title>
        <authorList>
            <person name="Baek J.H."/>
            <person name="Kim J.M."/>
            <person name="Choi D.G."/>
            <person name="Jeon C.O."/>
        </authorList>
    </citation>
    <scope>NUCLEOTIDE SEQUENCE</scope>
    <source>
        <strain evidence="5">MSW5</strain>
    </source>
</reference>
<evidence type="ECO:0000259" key="4">
    <source>
        <dbReference type="PROSITE" id="PS01124"/>
    </source>
</evidence>
<dbReference type="InterPro" id="IPR011256">
    <property type="entry name" value="Reg_factor_effector_dom_sf"/>
</dbReference>
<dbReference type="PROSITE" id="PS01124">
    <property type="entry name" value="HTH_ARAC_FAMILY_2"/>
    <property type="match status" value="1"/>
</dbReference>
<dbReference type="InterPro" id="IPR018062">
    <property type="entry name" value="HTH_AraC-typ_CS"/>
</dbReference>
<sequence>METKEFYKLRLQQVVSYLRTKYNNKISIEELEAVSNFSYRNLQRIFKAEYTETIGAYVTRIKIENSAKLLLFTSDKIKVIANNVGFADVHSFSKSFKKHFGISPFIYQSKKEEILRIKKEENTIIPFFEDKIIELTSKKVIYKTIKGDYYSNDIDVVWNKLLEETKNLNINPTESFGIIWDEPLISESITYNYDACIVFDEKIKILDRKFKVKEIPAQKYAVFTHIGSYLSISKTYDKIFKSWLFTTDKEISEAPFLEFYIKNESHTNNRNEYETKIYIPLKH</sequence>
<dbReference type="SMART" id="SM00342">
    <property type="entry name" value="HTH_ARAC"/>
    <property type="match status" value="1"/>
</dbReference>
<dbReference type="SMART" id="SM00871">
    <property type="entry name" value="AraC_E_bind"/>
    <property type="match status" value="1"/>
</dbReference>
<evidence type="ECO:0000313" key="5">
    <source>
        <dbReference type="EMBL" id="MDD7915527.1"/>
    </source>
</evidence>
<dbReference type="PROSITE" id="PS00041">
    <property type="entry name" value="HTH_ARAC_FAMILY_1"/>
    <property type="match status" value="1"/>
</dbReference>
<dbReference type="PANTHER" id="PTHR40055">
    <property type="entry name" value="TRANSCRIPTIONAL REGULATOR YGIV-RELATED"/>
    <property type="match status" value="1"/>
</dbReference>
<gene>
    <name evidence="5" type="ORF">N5A56_014365</name>
</gene>
<dbReference type="PRINTS" id="PR00032">
    <property type="entry name" value="HTHARAC"/>
</dbReference>
<proteinExistence type="predicted"/>